<evidence type="ECO:0000313" key="1">
    <source>
        <dbReference type="EnsemblMetazoa" id="ACOM040954-PA.1"/>
    </source>
</evidence>
<name>A0A8W7Q0M5_ANOCL</name>
<proteinExistence type="predicted"/>
<dbReference type="EnsemblMetazoa" id="ACOM040954-RA">
    <property type="protein sequence ID" value="ACOM040954-PA.1"/>
    <property type="gene ID" value="ACOM040954"/>
</dbReference>
<dbReference type="Proteomes" id="UP000075882">
    <property type="component" value="Unassembled WGS sequence"/>
</dbReference>
<protein>
    <submittedName>
        <fullName evidence="1">Uncharacterized protein</fullName>
    </submittedName>
</protein>
<organism evidence="1">
    <name type="scientific">Anopheles coluzzii</name>
    <name type="common">African malaria mosquito</name>
    <dbReference type="NCBI Taxonomy" id="1518534"/>
    <lineage>
        <taxon>Eukaryota</taxon>
        <taxon>Metazoa</taxon>
        <taxon>Ecdysozoa</taxon>
        <taxon>Arthropoda</taxon>
        <taxon>Hexapoda</taxon>
        <taxon>Insecta</taxon>
        <taxon>Pterygota</taxon>
        <taxon>Neoptera</taxon>
        <taxon>Endopterygota</taxon>
        <taxon>Diptera</taxon>
        <taxon>Nematocera</taxon>
        <taxon>Culicoidea</taxon>
        <taxon>Culicidae</taxon>
        <taxon>Anophelinae</taxon>
        <taxon>Anopheles</taxon>
    </lineage>
</organism>
<accession>A0A8W7Q0M5</accession>
<reference evidence="1" key="1">
    <citation type="submission" date="2022-08" db="UniProtKB">
        <authorList>
            <consortium name="EnsemblMetazoa"/>
        </authorList>
    </citation>
    <scope>IDENTIFICATION</scope>
</reference>
<dbReference type="AlphaFoldDB" id="A0A8W7Q0M5"/>
<sequence>MLVVFCMPVCPELWDIIIIIIGGLPCPPVVCRLWISLSCSCSGSKSIAGGGGGKSSLACREWHVVDGGLGMRRLSERARITHVLCFMRANVIGASIAARALLAAAWHSTSAVSRSCASSSRRDFSSSWSASMHSFSQSPDSTTESGIFTAAPAADSSSPAALGPAPPPPPLGWCFDGKESNWAAPCVPSPAAPAELLARVGLAGTLPPTWRLPTRYRYGLSSVVEEEEEAELRSPLQLPESRRRG</sequence>